<dbReference type="EMBL" id="FZOG01000005">
    <property type="protein sequence ID" value="SNS82373.1"/>
    <property type="molecule type" value="Genomic_DNA"/>
</dbReference>
<dbReference type="AlphaFoldDB" id="A0A239HNB4"/>
<keyword evidence="1" id="KW-0732">Signal</keyword>
<proteinExistence type="predicted"/>
<evidence type="ECO:0000313" key="2">
    <source>
        <dbReference type="EMBL" id="SNS82373.1"/>
    </source>
</evidence>
<protein>
    <recommendedName>
        <fullName evidence="4">DUF2790 domain-containing protein</fullName>
    </recommendedName>
</protein>
<evidence type="ECO:0000313" key="3">
    <source>
        <dbReference type="Proteomes" id="UP000242915"/>
    </source>
</evidence>
<dbReference type="InterPro" id="IPR021245">
    <property type="entry name" value="DUF2790"/>
</dbReference>
<dbReference type="Proteomes" id="UP000242915">
    <property type="component" value="Unassembled WGS sequence"/>
</dbReference>
<evidence type="ECO:0000256" key="1">
    <source>
        <dbReference type="SAM" id="SignalP"/>
    </source>
</evidence>
<dbReference type="Pfam" id="PF10976">
    <property type="entry name" value="DUF2790"/>
    <property type="match status" value="1"/>
</dbReference>
<sequence length="87" mass="9178">MNLKSITAACIFTSLSLGVLPAMAQAAQDHERYSYGTQLDVAQVVSLTEAPAQTCGVVSAHMTYLDSKGHTQVLDYSKLAQVCSQGG</sequence>
<name>A0A239HNB4_9PSED</name>
<evidence type="ECO:0008006" key="4">
    <source>
        <dbReference type="Google" id="ProtNLM"/>
    </source>
</evidence>
<dbReference type="RefSeq" id="WP_089360666.1">
    <property type="nucleotide sequence ID" value="NZ_FZOG01000005.1"/>
</dbReference>
<reference evidence="3" key="1">
    <citation type="submission" date="2017-06" db="EMBL/GenBank/DDBJ databases">
        <authorList>
            <person name="Varghese N."/>
            <person name="Submissions S."/>
        </authorList>
    </citation>
    <scope>NUCLEOTIDE SEQUENCE [LARGE SCALE GENOMIC DNA]</scope>
    <source>
        <strain evidence="3">CIP 108523</strain>
    </source>
</reference>
<feature type="signal peptide" evidence="1">
    <location>
        <begin position="1"/>
        <end position="24"/>
    </location>
</feature>
<dbReference type="Gene3D" id="2.30.140.50">
    <property type="entry name" value="Protein of unknown function DUF2790"/>
    <property type="match status" value="1"/>
</dbReference>
<feature type="chain" id="PRO_5013076958" description="DUF2790 domain-containing protein" evidence="1">
    <location>
        <begin position="25"/>
        <end position="87"/>
    </location>
</feature>
<accession>A0A239HNB4</accession>
<keyword evidence="3" id="KW-1185">Reference proteome</keyword>
<gene>
    <name evidence="2" type="ORF">SAMN05216255_3475</name>
</gene>
<organism evidence="2 3">
    <name type="scientific">Pseudomonas segetis</name>
    <dbReference type="NCBI Taxonomy" id="298908"/>
    <lineage>
        <taxon>Bacteria</taxon>
        <taxon>Pseudomonadati</taxon>
        <taxon>Pseudomonadota</taxon>
        <taxon>Gammaproteobacteria</taxon>
        <taxon>Pseudomonadales</taxon>
        <taxon>Pseudomonadaceae</taxon>
        <taxon>Pseudomonas</taxon>
    </lineage>
</organism>